<evidence type="ECO:0000256" key="5">
    <source>
        <dbReference type="ARBA" id="ARBA00022692"/>
    </source>
</evidence>
<dbReference type="Pfam" id="PF00924">
    <property type="entry name" value="MS_channel_2nd"/>
    <property type="match status" value="1"/>
</dbReference>
<comment type="caution">
    <text evidence="13">The sequence shown here is derived from an EMBL/GenBank/DDBJ whole genome shotgun (WGS) entry which is preliminary data.</text>
</comment>
<evidence type="ECO:0000259" key="12">
    <source>
        <dbReference type="Pfam" id="PF00924"/>
    </source>
</evidence>
<evidence type="ECO:0000256" key="7">
    <source>
        <dbReference type="ARBA" id="ARBA00023016"/>
    </source>
</evidence>
<evidence type="ECO:0000313" key="14">
    <source>
        <dbReference type="Proteomes" id="UP000092377"/>
    </source>
</evidence>
<dbReference type="OrthoDB" id="9775207at2"/>
<dbReference type="InterPro" id="IPR010920">
    <property type="entry name" value="LSM_dom_sf"/>
</dbReference>
<dbReference type="GO" id="GO:0008381">
    <property type="term" value="F:mechanosensitive monoatomic ion channel activity"/>
    <property type="evidence" value="ECO:0007669"/>
    <property type="project" value="InterPro"/>
</dbReference>
<dbReference type="GO" id="GO:0005886">
    <property type="term" value="C:plasma membrane"/>
    <property type="evidence" value="ECO:0007669"/>
    <property type="project" value="UniProtKB-SubCell"/>
</dbReference>
<evidence type="ECO:0000256" key="10">
    <source>
        <dbReference type="ARBA" id="ARBA00093659"/>
    </source>
</evidence>
<keyword evidence="7" id="KW-0346">Stress response</keyword>
<feature type="transmembrane region" description="Helical" evidence="11">
    <location>
        <begin position="105"/>
        <end position="125"/>
    </location>
</feature>
<evidence type="ECO:0000313" key="13">
    <source>
        <dbReference type="EMBL" id="OBU02749.1"/>
    </source>
</evidence>
<evidence type="ECO:0000256" key="8">
    <source>
        <dbReference type="ARBA" id="ARBA00023136"/>
    </source>
</evidence>
<evidence type="ECO:0000256" key="3">
    <source>
        <dbReference type="ARBA" id="ARBA00022475"/>
    </source>
</evidence>
<keyword evidence="14" id="KW-1185">Reference proteome</keyword>
<evidence type="ECO:0000256" key="6">
    <source>
        <dbReference type="ARBA" id="ARBA00022989"/>
    </source>
</evidence>
<evidence type="ECO:0000256" key="2">
    <source>
        <dbReference type="ARBA" id="ARBA00008017"/>
    </source>
</evidence>
<feature type="transmembrane region" description="Helical" evidence="11">
    <location>
        <begin position="169"/>
        <end position="185"/>
    </location>
</feature>
<name>A0A1B8H0Z9_9GAMM</name>
<keyword evidence="6 11" id="KW-1133">Transmembrane helix</keyword>
<keyword evidence="8 11" id="KW-0472">Membrane</keyword>
<dbReference type="AlphaFoldDB" id="A0A1B8H0Z9"/>
<dbReference type="GO" id="GO:0071470">
    <property type="term" value="P:cellular response to osmotic stress"/>
    <property type="evidence" value="ECO:0007669"/>
    <property type="project" value="InterPro"/>
</dbReference>
<dbReference type="InterPro" id="IPR023408">
    <property type="entry name" value="MscS_beta-dom_sf"/>
</dbReference>
<dbReference type="PANTHER" id="PTHR30414:SF0">
    <property type="entry name" value="MINICONDUCTANCE MECHANOSENSITIVE CHANNEL YBDG"/>
    <property type="match status" value="1"/>
</dbReference>
<dbReference type="InterPro" id="IPR006685">
    <property type="entry name" value="MscS_channel_2nd"/>
</dbReference>
<sequence>MEQQLRLWLQQQFELNTDYASGAAITGVISLIVLIGVILHLALHKGLLPYIERRSAGSTRPWGALITRTKLFNRFAFLIQGLVLNIQALVWLHRGTTQEILTTAAQAWCLLFGMLLLFSLMDILLTLSRSTQSLSKLPLRGVMQSLKLIIAVLFSILIISLLIGKSPLILLSGLGAMTAVLMLVFKDPIMGLVAGIQLSVNDMLNVGDWLEMPKYGADGAVTDIGLTTVKVQNWDNTITTIPTYALISDSFKNWQGMTSSGGRRIKRSMNLDTTSIRFLDDKEISKLRRSRLISGYIDEKLQEITDYNAQSQEPEDSVLNHRRLTNLGTFRAYAEAYIKANPAIHKKMTIMVRQLAPTPDGLPIEIYAFTNVTAWIAYEQIQSDIFDHLFAILPQFHLRVHQTPTGFDMRGIAAHFAVRESESERGTGLA</sequence>
<feature type="transmembrane region" description="Helical" evidence="11">
    <location>
        <begin position="146"/>
        <end position="163"/>
    </location>
</feature>
<organism evidence="13 14">
    <name type="scientific">Morganella psychrotolerans</name>
    <dbReference type="NCBI Taxonomy" id="368603"/>
    <lineage>
        <taxon>Bacteria</taxon>
        <taxon>Pseudomonadati</taxon>
        <taxon>Pseudomonadota</taxon>
        <taxon>Gammaproteobacteria</taxon>
        <taxon>Enterobacterales</taxon>
        <taxon>Morganellaceae</taxon>
        <taxon>Morganella</taxon>
    </lineage>
</organism>
<keyword evidence="4" id="KW-0997">Cell inner membrane</keyword>
<dbReference type="InterPro" id="IPR030192">
    <property type="entry name" value="YbdG"/>
</dbReference>
<protein>
    <recommendedName>
        <fullName evidence="9">Mechanosensing system component YbdG</fullName>
    </recommendedName>
    <alternativeName>
        <fullName evidence="10">Mechanosensitive channel homolog YbdG</fullName>
    </alternativeName>
</protein>
<dbReference type="RefSeq" id="WP_067406528.1">
    <property type="nucleotide sequence ID" value="NZ_LZEY01000060.1"/>
</dbReference>
<dbReference type="Proteomes" id="UP000092377">
    <property type="component" value="Unassembled WGS sequence"/>
</dbReference>
<keyword evidence="3" id="KW-1003">Cell membrane</keyword>
<dbReference type="PANTHER" id="PTHR30414">
    <property type="entry name" value="MINICONDUCTANCE MECHANOSENSITIVE CHANNEL YBDG"/>
    <property type="match status" value="1"/>
</dbReference>
<reference evidence="14" key="1">
    <citation type="submission" date="2016-06" db="EMBL/GenBank/DDBJ databases">
        <authorList>
            <person name="Butler K."/>
        </authorList>
    </citation>
    <scope>NUCLEOTIDE SEQUENCE [LARGE SCALE GENOMIC DNA]</scope>
    <source>
        <strain evidence="14">GCSL-Mp20</strain>
    </source>
</reference>
<dbReference type="FunFam" id="2.30.30.60:FF:000002">
    <property type="entry name" value="Mechanosensitive ion channel family protein"/>
    <property type="match status" value="1"/>
</dbReference>
<feature type="transmembrane region" description="Helical" evidence="11">
    <location>
        <begin position="75"/>
        <end position="93"/>
    </location>
</feature>
<feature type="domain" description="Mechanosensitive ion channel MscS" evidence="12">
    <location>
        <begin position="187"/>
        <end position="255"/>
    </location>
</feature>
<comment type="subcellular location">
    <subcellularLocation>
        <location evidence="1">Cell inner membrane</location>
        <topology evidence="1">Multi-pass membrane protein</topology>
    </subcellularLocation>
</comment>
<proteinExistence type="inferred from homology"/>
<feature type="transmembrane region" description="Helical" evidence="11">
    <location>
        <begin position="20"/>
        <end position="43"/>
    </location>
</feature>
<evidence type="ECO:0000256" key="11">
    <source>
        <dbReference type="SAM" id="Phobius"/>
    </source>
</evidence>
<dbReference type="Gene3D" id="2.30.30.60">
    <property type="match status" value="1"/>
</dbReference>
<evidence type="ECO:0000256" key="4">
    <source>
        <dbReference type="ARBA" id="ARBA00022519"/>
    </source>
</evidence>
<dbReference type="SUPFAM" id="SSF50182">
    <property type="entry name" value="Sm-like ribonucleoproteins"/>
    <property type="match status" value="1"/>
</dbReference>
<keyword evidence="5 11" id="KW-0812">Transmembrane</keyword>
<gene>
    <name evidence="13" type="ORF">AYY18_12155</name>
</gene>
<comment type="similarity">
    <text evidence="2">Belongs to the MscS (TC 1.A.23) family.</text>
</comment>
<evidence type="ECO:0000256" key="9">
    <source>
        <dbReference type="ARBA" id="ARBA00093630"/>
    </source>
</evidence>
<dbReference type="EMBL" id="LZEY01000060">
    <property type="protein sequence ID" value="OBU02749.1"/>
    <property type="molecule type" value="Genomic_DNA"/>
</dbReference>
<evidence type="ECO:0000256" key="1">
    <source>
        <dbReference type="ARBA" id="ARBA00004429"/>
    </source>
</evidence>
<accession>A0A1B8H0Z9</accession>